<evidence type="ECO:0000313" key="4">
    <source>
        <dbReference type="Proteomes" id="UP000030826"/>
    </source>
</evidence>
<feature type="region of interest" description="Disordered" evidence="1">
    <location>
        <begin position="105"/>
        <end position="158"/>
    </location>
</feature>
<name>A0A0B1Q784_9HYPH</name>
<accession>A0A0B1Q784</accession>
<evidence type="ECO:0008006" key="5">
    <source>
        <dbReference type="Google" id="ProtNLM"/>
    </source>
</evidence>
<dbReference type="Proteomes" id="UP000030826">
    <property type="component" value="Unassembled WGS sequence"/>
</dbReference>
<feature type="region of interest" description="Disordered" evidence="1">
    <location>
        <begin position="182"/>
        <end position="225"/>
    </location>
</feature>
<dbReference type="AlphaFoldDB" id="A0A0B1Q784"/>
<feature type="compositionally biased region" description="Basic residues" evidence="1">
    <location>
        <begin position="202"/>
        <end position="215"/>
    </location>
</feature>
<dbReference type="EMBL" id="JRFJ01000002">
    <property type="protein sequence ID" value="KHJ54670.1"/>
    <property type="molecule type" value="Genomic_DNA"/>
</dbReference>
<sequence length="225" mass="23418">MKTSSKLLAGLLATGIALPALAQTAQPAPPPPPPAAAGQDAKGPPHGPGGPGGPGRMMRGERPDRPSMLWDVASRLTAAETALGITAEQQDSWNAFTRAAIGFVEAGRPGRGGPDVAAQDDEDEAGPASDDAAATETDDADEAASTLPDSRPFARVDRMLERSIARGQAAETLRTAMAQLAGELTPEQTATAERLLRELPRPGRHGKGPHHHRPHGPGQERGDRR</sequence>
<keyword evidence="2" id="KW-0732">Signal</keyword>
<dbReference type="STRING" id="370622.LA66_08750"/>
<proteinExistence type="predicted"/>
<evidence type="ECO:0000256" key="2">
    <source>
        <dbReference type="SAM" id="SignalP"/>
    </source>
</evidence>
<dbReference type="RefSeq" id="WP_039191488.1">
    <property type="nucleotide sequence ID" value="NZ_JRFJ01000002.1"/>
</dbReference>
<dbReference type="OrthoDB" id="7354754at2"/>
<feature type="region of interest" description="Disordered" evidence="1">
    <location>
        <begin position="22"/>
        <end position="71"/>
    </location>
</feature>
<evidence type="ECO:0000313" key="3">
    <source>
        <dbReference type="EMBL" id="KHJ54670.1"/>
    </source>
</evidence>
<organism evidence="3 4">
    <name type="scientific">Aureimonas altamirensis</name>
    <dbReference type="NCBI Taxonomy" id="370622"/>
    <lineage>
        <taxon>Bacteria</taxon>
        <taxon>Pseudomonadati</taxon>
        <taxon>Pseudomonadota</taxon>
        <taxon>Alphaproteobacteria</taxon>
        <taxon>Hyphomicrobiales</taxon>
        <taxon>Aurantimonadaceae</taxon>
        <taxon>Aureimonas</taxon>
    </lineage>
</organism>
<feature type="chain" id="PRO_5002059726" description="LTXXQ motif family protein" evidence="2">
    <location>
        <begin position="23"/>
        <end position="225"/>
    </location>
</feature>
<protein>
    <recommendedName>
        <fullName evidence="5">LTXXQ motif family protein</fullName>
    </recommendedName>
</protein>
<gene>
    <name evidence="3" type="ORF">LA66_08750</name>
</gene>
<evidence type="ECO:0000256" key="1">
    <source>
        <dbReference type="SAM" id="MobiDB-lite"/>
    </source>
</evidence>
<comment type="caution">
    <text evidence="3">The sequence shown here is derived from an EMBL/GenBank/DDBJ whole genome shotgun (WGS) entry which is preliminary data.</text>
</comment>
<feature type="signal peptide" evidence="2">
    <location>
        <begin position="1"/>
        <end position="22"/>
    </location>
</feature>
<reference evidence="3 4" key="1">
    <citation type="submission" date="2014-09" db="EMBL/GenBank/DDBJ databases">
        <title>Isolation and characterization of Aurantimonas altamirensis ON-56566 from clinical sample following a dog bite.</title>
        <authorList>
            <person name="Eshaghi A."/>
            <person name="Li A."/>
            <person name="Shahinas D."/>
            <person name="Bahn P."/>
            <person name="Kus J.V."/>
            <person name="Patel S.N."/>
        </authorList>
    </citation>
    <scope>NUCLEOTIDE SEQUENCE [LARGE SCALE GENOMIC DNA]</scope>
    <source>
        <strain evidence="3 4">ON-56566</strain>
    </source>
</reference>